<reference evidence="1" key="1">
    <citation type="submission" date="2014-09" db="EMBL/GenBank/DDBJ databases">
        <authorList>
            <person name="Magalhaes I.L.F."/>
            <person name="Oliveira U."/>
            <person name="Santos F.R."/>
            <person name="Vidigal T.H.D.A."/>
            <person name="Brescovit A.D."/>
            <person name="Santos A.J."/>
        </authorList>
    </citation>
    <scope>NUCLEOTIDE SEQUENCE</scope>
    <source>
        <tissue evidence="1">Shoot tissue taken approximately 20 cm above the soil surface</tissue>
    </source>
</reference>
<sequence length="20" mass="2295">MLLCIISASWRAFFDSEDSC</sequence>
<protein>
    <submittedName>
        <fullName evidence="1">Uncharacterized protein</fullName>
    </submittedName>
</protein>
<dbReference type="EMBL" id="GBRH01197460">
    <property type="protein sequence ID" value="JAE00436.1"/>
    <property type="molecule type" value="Transcribed_RNA"/>
</dbReference>
<name>A0A0A9ERB8_ARUDO</name>
<organism evidence="1">
    <name type="scientific">Arundo donax</name>
    <name type="common">Giant reed</name>
    <name type="synonym">Donax arundinaceus</name>
    <dbReference type="NCBI Taxonomy" id="35708"/>
    <lineage>
        <taxon>Eukaryota</taxon>
        <taxon>Viridiplantae</taxon>
        <taxon>Streptophyta</taxon>
        <taxon>Embryophyta</taxon>
        <taxon>Tracheophyta</taxon>
        <taxon>Spermatophyta</taxon>
        <taxon>Magnoliopsida</taxon>
        <taxon>Liliopsida</taxon>
        <taxon>Poales</taxon>
        <taxon>Poaceae</taxon>
        <taxon>PACMAD clade</taxon>
        <taxon>Arundinoideae</taxon>
        <taxon>Arundineae</taxon>
        <taxon>Arundo</taxon>
    </lineage>
</organism>
<dbReference type="AlphaFoldDB" id="A0A0A9ERB8"/>
<proteinExistence type="predicted"/>
<accession>A0A0A9ERB8</accession>
<evidence type="ECO:0000313" key="1">
    <source>
        <dbReference type="EMBL" id="JAE00436.1"/>
    </source>
</evidence>
<reference evidence="1" key="2">
    <citation type="journal article" date="2015" name="Data Brief">
        <title>Shoot transcriptome of the giant reed, Arundo donax.</title>
        <authorList>
            <person name="Barrero R.A."/>
            <person name="Guerrero F.D."/>
            <person name="Moolhuijzen P."/>
            <person name="Goolsby J.A."/>
            <person name="Tidwell J."/>
            <person name="Bellgard S.E."/>
            <person name="Bellgard M.I."/>
        </authorList>
    </citation>
    <scope>NUCLEOTIDE SEQUENCE</scope>
    <source>
        <tissue evidence="1">Shoot tissue taken approximately 20 cm above the soil surface</tissue>
    </source>
</reference>